<gene>
    <name evidence="2" type="ORF">GMI68_06755</name>
    <name evidence="3" type="ORF">J7S26_03235</name>
</gene>
<name>A0A9E6SUX0_9ACTN</name>
<protein>
    <submittedName>
        <fullName evidence="3">Helix-turn-helix domain-containing protein</fullName>
    </submittedName>
</protein>
<reference evidence="2 4" key="1">
    <citation type="submission" date="2019-11" db="EMBL/GenBank/DDBJ databases">
        <title>Eggerthellaceae novel genus isolated from the rectal contents of marmort.</title>
        <authorList>
            <person name="Zhang G."/>
        </authorList>
    </citation>
    <scope>NUCLEOTIDE SEQUENCE [LARGE SCALE GENOMIC DNA]</scope>
    <source>
        <strain evidence="2">Zg-886</strain>
        <strain evidence="4">zg-886</strain>
    </source>
</reference>
<dbReference type="RefSeq" id="WP_166339723.1">
    <property type="nucleotide sequence ID" value="NZ_CP072829.1"/>
</dbReference>
<accession>A0A9E6SUX0</accession>
<dbReference type="KEGG" id="ebz:J7S26_03235"/>
<dbReference type="Pfam" id="PF12728">
    <property type="entry name" value="HTH_17"/>
    <property type="match status" value="1"/>
</dbReference>
<dbReference type="Proteomes" id="UP000636394">
    <property type="component" value="Unassembled WGS sequence"/>
</dbReference>
<proteinExistence type="predicted"/>
<keyword evidence="4" id="KW-1185">Reference proteome</keyword>
<evidence type="ECO:0000259" key="1">
    <source>
        <dbReference type="Pfam" id="PF12728"/>
    </source>
</evidence>
<dbReference type="Proteomes" id="UP000671910">
    <property type="component" value="Chromosome"/>
</dbReference>
<feature type="domain" description="Helix-turn-helix" evidence="1">
    <location>
        <begin position="5"/>
        <end position="48"/>
    </location>
</feature>
<dbReference type="AlphaFoldDB" id="A0A9E6SUX0"/>
<reference evidence="3" key="2">
    <citation type="submission" date="2021-04" db="EMBL/GenBank/DDBJ databases">
        <title>Novel species in family Eggerthellaceae.</title>
        <authorList>
            <person name="Zhang G."/>
        </authorList>
    </citation>
    <scope>NUCLEOTIDE SEQUENCE</scope>
    <source>
        <strain evidence="3">Zg-886</strain>
    </source>
</reference>
<evidence type="ECO:0000313" key="5">
    <source>
        <dbReference type="Proteomes" id="UP000671910"/>
    </source>
</evidence>
<dbReference type="EMBL" id="WPCR01000007">
    <property type="protein sequence ID" value="NHM14464.1"/>
    <property type="molecule type" value="Genomic_DNA"/>
</dbReference>
<dbReference type="InterPro" id="IPR041657">
    <property type="entry name" value="HTH_17"/>
</dbReference>
<evidence type="ECO:0000313" key="2">
    <source>
        <dbReference type="EMBL" id="NHM14464.1"/>
    </source>
</evidence>
<sequence length="89" mass="9892">MTRRMLDANEYAEVMGLHPQSVRRMLVNGQIPQAEKLGGTRWRIPYDDAEKPSEADMRAEAARNLLASLRSACATVSTAVAEYEQAVKV</sequence>
<dbReference type="EMBL" id="CP072829">
    <property type="protein sequence ID" value="QTU84938.1"/>
    <property type="molecule type" value="Genomic_DNA"/>
</dbReference>
<evidence type="ECO:0000313" key="4">
    <source>
        <dbReference type="Proteomes" id="UP000636394"/>
    </source>
</evidence>
<organism evidence="3 5">
    <name type="scientific">Xiamenia xianingshaonis</name>
    <dbReference type="NCBI Taxonomy" id="2682776"/>
    <lineage>
        <taxon>Bacteria</taxon>
        <taxon>Bacillati</taxon>
        <taxon>Actinomycetota</taxon>
        <taxon>Coriobacteriia</taxon>
        <taxon>Eggerthellales</taxon>
        <taxon>Eggerthellaceae</taxon>
        <taxon>Xiamenia</taxon>
    </lineage>
</organism>
<evidence type="ECO:0000313" key="3">
    <source>
        <dbReference type="EMBL" id="QTU84938.1"/>
    </source>
</evidence>